<dbReference type="SMART" id="SM00116">
    <property type="entry name" value="CBS"/>
    <property type="match status" value="2"/>
</dbReference>
<dbReference type="InterPro" id="IPR013196">
    <property type="entry name" value="HTH_11"/>
</dbReference>
<evidence type="ECO:0000256" key="2">
    <source>
        <dbReference type="PROSITE-ProRule" id="PRU00703"/>
    </source>
</evidence>
<evidence type="ECO:0000256" key="1">
    <source>
        <dbReference type="ARBA" id="ARBA00022737"/>
    </source>
</evidence>
<dbReference type="InterPro" id="IPR051462">
    <property type="entry name" value="CBS_domain-containing"/>
</dbReference>
<dbReference type="AlphaFoldDB" id="A0A1M7FQ35"/>
<dbReference type="EMBL" id="FRCR01000001">
    <property type="protein sequence ID" value="SHM06040.1"/>
    <property type="molecule type" value="Genomic_DNA"/>
</dbReference>
<keyword evidence="5" id="KW-1185">Reference proteome</keyword>
<evidence type="ECO:0000313" key="4">
    <source>
        <dbReference type="EMBL" id="SHM06040.1"/>
    </source>
</evidence>
<gene>
    <name evidence="4" type="ORF">SAMN05660826_00105</name>
</gene>
<dbReference type="PIRSF" id="PIRSF026546">
    <property type="entry name" value="UCP026546_CBS_YqzB"/>
    <property type="match status" value="1"/>
</dbReference>
<organism evidence="4 5">
    <name type="scientific">Caldanaerovirga acetigignens</name>
    <dbReference type="NCBI Taxonomy" id="447595"/>
    <lineage>
        <taxon>Bacteria</taxon>
        <taxon>Bacillati</taxon>
        <taxon>Bacillota</taxon>
        <taxon>Clostridia</taxon>
        <taxon>Thermosediminibacterales</taxon>
        <taxon>Thermosediminibacteraceae</taxon>
        <taxon>Caldanaerovirga</taxon>
    </lineage>
</organism>
<evidence type="ECO:0000259" key="3">
    <source>
        <dbReference type="PROSITE" id="PS51371"/>
    </source>
</evidence>
<reference evidence="5" key="1">
    <citation type="submission" date="2016-11" db="EMBL/GenBank/DDBJ databases">
        <authorList>
            <person name="Varghese N."/>
            <person name="Submissions S."/>
        </authorList>
    </citation>
    <scope>NUCLEOTIDE SEQUENCE [LARGE SCALE GENOMIC DNA]</scope>
    <source>
        <strain evidence="5">DSM 18802</strain>
    </source>
</reference>
<dbReference type="SUPFAM" id="SSF46785">
    <property type="entry name" value="Winged helix' DNA-binding domain"/>
    <property type="match status" value="1"/>
</dbReference>
<feature type="domain" description="CBS" evidence="3">
    <location>
        <begin position="88"/>
        <end position="145"/>
    </location>
</feature>
<dbReference type="InterPro" id="IPR036388">
    <property type="entry name" value="WH-like_DNA-bd_sf"/>
</dbReference>
<dbReference type="SUPFAM" id="SSF54631">
    <property type="entry name" value="CBS-domain pair"/>
    <property type="match status" value="1"/>
</dbReference>
<sequence length="219" mass="24094">MCLGREGGQIELTPRQMLIVDIVKKHEPITSEEIAAKLNITRAALRPDLSILTMAGILEARPRVGYFYAGKNPKGIISQKIRSIKVSEIKAVPVVIREETSVYDAIVTLFLEDVGTLFVVQEDGSLCGVVSRKDLLKIAIGNADIKQVPVSVVMTRMPNLVTVTLDESAYDAARKIVEHQVDALPVIRPMEVDGKQKYEVVGKITKTTIAKLFVELGKE</sequence>
<dbReference type="CDD" id="cd04617">
    <property type="entry name" value="CBS_pair_CcpN"/>
    <property type="match status" value="1"/>
</dbReference>
<dbReference type="Gene3D" id="3.10.580.10">
    <property type="entry name" value="CBS-domain"/>
    <property type="match status" value="1"/>
</dbReference>
<dbReference type="InterPro" id="IPR016842">
    <property type="entry name" value="UCP026546_HTH-CBS"/>
</dbReference>
<dbReference type="Proteomes" id="UP000184375">
    <property type="component" value="Unassembled WGS sequence"/>
</dbReference>
<dbReference type="Pfam" id="PF08279">
    <property type="entry name" value="HTH_11"/>
    <property type="match status" value="1"/>
</dbReference>
<dbReference type="InterPro" id="IPR036390">
    <property type="entry name" value="WH_DNA-bd_sf"/>
</dbReference>
<evidence type="ECO:0000313" key="5">
    <source>
        <dbReference type="Proteomes" id="UP000184375"/>
    </source>
</evidence>
<accession>A0A1M7FQ35</accession>
<dbReference type="STRING" id="447595.SAMN05660826_00105"/>
<proteinExistence type="predicted"/>
<protein>
    <submittedName>
        <fullName evidence="4">CBS domain-containing protein</fullName>
    </submittedName>
</protein>
<dbReference type="PANTHER" id="PTHR48108">
    <property type="entry name" value="CBS DOMAIN-CONTAINING PROTEIN CBSX2, CHLOROPLASTIC"/>
    <property type="match status" value="1"/>
</dbReference>
<dbReference type="InterPro" id="IPR000644">
    <property type="entry name" value="CBS_dom"/>
</dbReference>
<dbReference type="PROSITE" id="PS51371">
    <property type="entry name" value="CBS"/>
    <property type="match status" value="2"/>
</dbReference>
<name>A0A1M7FQ35_9FIRM</name>
<keyword evidence="1" id="KW-0677">Repeat</keyword>
<feature type="domain" description="CBS" evidence="3">
    <location>
        <begin position="154"/>
        <end position="219"/>
    </location>
</feature>
<dbReference type="InterPro" id="IPR046342">
    <property type="entry name" value="CBS_dom_sf"/>
</dbReference>
<dbReference type="PANTHER" id="PTHR48108:SF32">
    <property type="entry name" value="TRANSCRIPTIONAL REPRESSOR CCPN"/>
    <property type="match status" value="1"/>
</dbReference>
<keyword evidence="2" id="KW-0129">CBS domain</keyword>
<dbReference type="Pfam" id="PF00571">
    <property type="entry name" value="CBS"/>
    <property type="match status" value="2"/>
</dbReference>
<dbReference type="Gene3D" id="1.10.10.10">
    <property type="entry name" value="Winged helix-like DNA-binding domain superfamily/Winged helix DNA-binding domain"/>
    <property type="match status" value="1"/>
</dbReference>